<evidence type="ECO:0000256" key="2">
    <source>
        <dbReference type="ARBA" id="ARBA00022723"/>
    </source>
</evidence>
<keyword evidence="5" id="KW-0732">Signal</keyword>
<evidence type="ECO:0000313" key="7">
    <source>
        <dbReference type="EMBL" id="RJG03355.1"/>
    </source>
</evidence>
<feature type="domain" description="Cytochrome c" evidence="6">
    <location>
        <begin position="22"/>
        <end position="126"/>
    </location>
</feature>
<keyword evidence="3 4" id="KW-0408">Iron</keyword>
<dbReference type="GO" id="GO:0020037">
    <property type="term" value="F:heme binding"/>
    <property type="evidence" value="ECO:0007669"/>
    <property type="project" value="InterPro"/>
</dbReference>
<reference evidence="8" key="1">
    <citation type="submission" date="2018-09" db="EMBL/GenBank/DDBJ databases">
        <authorList>
            <person name="Zhu H."/>
        </authorList>
    </citation>
    <scope>NUCLEOTIDE SEQUENCE [LARGE SCALE GENOMIC DNA]</scope>
    <source>
        <strain evidence="8">K1S02-23</strain>
    </source>
</reference>
<dbReference type="Pfam" id="PF00034">
    <property type="entry name" value="Cytochrom_C"/>
    <property type="match status" value="1"/>
</dbReference>
<dbReference type="InterPro" id="IPR009056">
    <property type="entry name" value="Cyt_c-like_dom"/>
</dbReference>
<dbReference type="InterPro" id="IPR036909">
    <property type="entry name" value="Cyt_c-like_dom_sf"/>
</dbReference>
<dbReference type="AlphaFoldDB" id="A0A3A3G6U0"/>
<evidence type="ECO:0000256" key="3">
    <source>
        <dbReference type="ARBA" id="ARBA00023004"/>
    </source>
</evidence>
<keyword evidence="8" id="KW-1185">Reference proteome</keyword>
<feature type="signal peptide" evidence="5">
    <location>
        <begin position="1"/>
        <end position="23"/>
    </location>
</feature>
<dbReference type="PROSITE" id="PS51257">
    <property type="entry name" value="PROKAR_LIPOPROTEIN"/>
    <property type="match status" value="1"/>
</dbReference>
<evidence type="ECO:0000256" key="1">
    <source>
        <dbReference type="ARBA" id="ARBA00022617"/>
    </source>
</evidence>
<keyword evidence="2 4" id="KW-0479">Metal-binding</keyword>
<feature type="chain" id="PRO_5017440022" description="Cytochrome c domain-containing protein" evidence="5">
    <location>
        <begin position="24"/>
        <end position="129"/>
    </location>
</feature>
<dbReference type="Proteomes" id="UP000266327">
    <property type="component" value="Unassembled WGS sequence"/>
</dbReference>
<evidence type="ECO:0000256" key="4">
    <source>
        <dbReference type="PROSITE-ProRule" id="PRU00433"/>
    </source>
</evidence>
<dbReference type="GO" id="GO:0009055">
    <property type="term" value="F:electron transfer activity"/>
    <property type="evidence" value="ECO:0007669"/>
    <property type="project" value="InterPro"/>
</dbReference>
<dbReference type="PROSITE" id="PS51007">
    <property type="entry name" value="CYTC"/>
    <property type="match status" value="1"/>
</dbReference>
<proteinExistence type="predicted"/>
<evidence type="ECO:0000259" key="6">
    <source>
        <dbReference type="PROSITE" id="PS51007"/>
    </source>
</evidence>
<accession>A0A3A3G6U0</accession>
<dbReference type="GO" id="GO:0046872">
    <property type="term" value="F:metal ion binding"/>
    <property type="evidence" value="ECO:0007669"/>
    <property type="project" value="UniProtKB-KW"/>
</dbReference>
<organism evidence="7 8">
    <name type="scientific">Noviherbaspirillum sedimenti</name>
    <dbReference type="NCBI Taxonomy" id="2320865"/>
    <lineage>
        <taxon>Bacteria</taxon>
        <taxon>Pseudomonadati</taxon>
        <taxon>Pseudomonadota</taxon>
        <taxon>Betaproteobacteria</taxon>
        <taxon>Burkholderiales</taxon>
        <taxon>Oxalobacteraceae</taxon>
        <taxon>Noviherbaspirillum</taxon>
    </lineage>
</organism>
<name>A0A3A3G6U0_9BURK</name>
<evidence type="ECO:0000256" key="5">
    <source>
        <dbReference type="SAM" id="SignalP"/>
    </source>
</evidence>
<protein>
    <recommendedName>
        <fullName evidence="6">Cytochrome c domain-containing protein</fullName>
    </recommendedName>
</protein>
<dbReference type="Gene3D" id="1.10.760.10">
    <property type="entry name" value="Cytochrome c-like domain"/>
    <property type="match status" value="1"/>
</dbReference>
<keyword evidence="1 4" id="KW-0349">Heme</keyword>
<gene>
    <name evidence="7" type="ORF">D3878_18610</name>
</gene>
<dbReference type="SUPFAM" id="SSF46626">
    <property type="entry name" value="Cytochrome c"/>
    <property type="match status" value="1"/>
</dbReference>
<sequence length="129" mass="13825">MRMSRICSALLLSLFASSCLAQAVSFKKNVLPVFQRNCLACHVTGEEQGGLGLMPKLAYKSLVGKPSLQSGLPRVAPREPERSYLLHKLRGTHLDQGGSGARMPLGLQPLGDEEMAQIVAWIAAGAPNN</sequence>
<dbReference type="EMBL" id="QYUQ01000002">
    <property type="protein sequence ID" value="RJG03355.1"/>
    <property type="molecule type" value="Genomic_DNA"/>
</dbReference>
<evidence type="ECO:0000313" key="8">
    <source>
        <dbReference type="Proteomes" id="UP000266327"/>
    </source>
</evidence>
<comment type="caution">
    <text evidence="7">The sequence shown here is derived from an EMBL/GenBank/DDBJ whole genome shotgun (WGS) entry which is preliminary data.</text>
</comment>